<dbReference type="AlphaFoldDB" id="A0ABD6C7H8"/>
<keyword evidence="2" id="KW-1185">Reference proteome</keyword>
<dbReference type="EMBL" id="JBHUDJ010000001">
    <property type="protein sequence ID" value="MFD1585646.1"/>
    <property type="molecule type" value="Genomic_DNA"/>
</dbReference>
<gene>
    <name evidence="1" type="ORF">ACFR9U_01525</name>
</gene>
<name>A0ABD6C7H8_9EURY</name>
<organism evidence="1 2">
    <name type="scientific">Halorientalis brevis</name>
    <dbReference type="NCBI Taxonomy" id="1126241"/>
    <lineage>
        <taxon>Archaea</taxon>
        <taxon>Methanobacteriati</taxon>
        <taxon>Methanobacteriota</taxon>
        <taxon>Stenosarchaea group</taxon>
        <taxon>Halobacteria</taxon>
        <taxon>Halobacteriales</taxon>
        <taxon>Haloarculaceae</taxon>
        <taxon>Halorientalis</taxon>
    </lineage>
</organism>
<dbReference type="RefSeq" id="WP_247377391.1">
    <property type="nucleotide sequence ID" value="NZ_JALLGV010000003.1"/>
</dbReference>
<comment type="caution">
    <text evidence="1">The sequence shown here is derived from an EMBL/GenBank/DDBJ whole genome shotgun (WGS) entry which is preliminary data.</text>
</comment>
<reference evidence="1 2" key="1">
    <citation type="journal article" date="2019" name="Int. J. Syst. Evol. Microbiol.">
        <title>The Global Catalogue of Microorganisms (GCM) 10K type strain sequencing project: providing services to taxonomists for standard genome sequencing and annotation.</title>
        <authorList>
            <consortium name="The Broad Institute Genomics Platform"/>
            <consortium name="The Broad Institute Genome Sequencing Center for Infectious Disease"/>
            <person name="Wu L."/>
            <person name="Ma J."/>
        </authorList>
    </citation>
    <scope>NUCLEOTIDE SEQUENCE [LARGE SCALE GENOMIC DNA]</scope>
    <source>
        <strain evidence="1 2">CGMCC 1.12125</strain>
    </source>
</reference>
<evidence type="ECO:0000313" key="2">
    <source>
        <dbReference type="Proteomes" id="UP001597119"/>
    </source>
</evidence>
<evidence type="ECO:0000313" key="1">
    <source>
        <dbReference type="EMBL" id="MFD1585646.1"/>
    </source>
</evidence>
<accession>A0ABD6C7H8</accession>
<dbReference type="Pfam" id="PF19132">
    <property type="entry name" value="DUF5815"/>
    <property type="match status" value="1"/>
</dbReference>
<proteinExistence type="predicted"/>
<sequence>MAEPRVPGSGGDGIELPCGETITPHDLDMGLREYDCACGDRHAVVMDIHPLGRFVPESLADVLRATVEPADEFDEFTTAHLMGMVLEEFPEAVVAEDLSEDGQVGYSLLWLSDFDSRRLHEIVVELLVELMEHAMSHAGDDDAMAEFEAQMLEFDVEEFVERYRQERDFDSEYDTAI</sequence>
<protein>
    <submittedName>
        <fullName evidence="1">DUF5815 family protein</fullName>
    </submittedName>
</protein>
<dbReference type="Proteomes" id="UP001597119">
    <property type="component" value="Unassembled WGS sequence"/>
</dbReference>
<dbReference type="InterPro" id="IPR043853">
    <property type="entry name" value="DUF5815"/>
</dbReference>